<dbReference type="PANTHER" id="PTHR33162">
    <property type="entry name" value="SEC-INDEPENDENT PROTEIN TRANSLOCASE PROTEIN TATA, CHLOROPLASTIC"/>
    <property type="match status" value="1"/>
</dbReference>
<evidence type="ECO:0000256" key="4">
    <source>
        <dbReference type="ARBA" id="ARBA00022927"/>
    </source>
</evidence>
<dbReference type="InterPro" id="IPR006312">
    <property type="entry name" value="TatA/E"/>
</dbReference>
<organism evidence="10 11">
    <name type="scientific">Gracilariopsis chorda</name>
    <dbReference type="NCBI Taxonomy" id="448386"/>
    <lineage>
        <taxon>Eukaryota</taxon>
        <taxon>Rhodophyta</taxon>
        <taxon>Florideophyceae</taxon>
        <taxon>Rhodymeniophycidae</taxon>
        <taxon>Gracilariales</taxon>
        <taxon>Gracilariaceae</taxon>
        <taxon>Gracilariopsis</taxon>
    </lineage>
</organism>
<dbReference type="Gene3D" id="1.20.5.3310">
    <property type="match status" value="1"/>
</dbReference>
<comment type="function">
    <text evidence="8">Part of the twin-arginine translocation (Tat) system that transports large folded proteins containing a characteristic twin-arginine motif in their signal peptide across the thylakoid membrane. Involved in delta pH-dependent protein transport required for chloroplast development, especially thylakoid membrane formation. TATC and TATB mediate precursor recognition, whereas TATA facilitates translocation.</text>
</comment>
<gene>
    <name evidence="10" type="ORF">BWQ96_02455</name>
</gene>
<evidence type="ECO:0000256" key="3">
    <source>
        <dbReference type="ARBA" id="ARBA00022692"/>
    </source>
</evidence>
<evidence type="ECO:0000256" key="9">
    <source>
        <dbReference type="SAM" id="MobiDB-lite"/>
    </source>
</evidence>
<dbReference type="HAMAP" id="MF_00236">
    <property type="entry name" value="TatA_E"/>
    <property type="match status" value="1"/>
</dbReference>
<evidence type="ECO:0000256" key="7">
    <source>
        <dbReference type="ARBA" id="ARBA00023136"/>
    </source>
</evidence>
<evidence type="ECO:0000256" key="6">
    <source>
        <dbReference type="ARBA" id="ARBA00023010"/>
    </source>
</evidence>
<keyword evidence="4" id="KW-0653">Protein transport</keyword>
<evidence type="ECO:0000313" key="11">
    <source>
        <dbReference type="Proteomes" id="UP000247409"/>
    </source>
</evidence>
<name>A0A2V3J0D9_9FLOR</name>
<dbReference type="GO" id="GO:0009535">
    <property type="term" value="C:chloroplast thylakoid membrane"/>
    <property type="evidence" value="ECO:0007669"/>
    <property type="project" value="UniProtKB-SubCell"/>
</dbReference>
<keyword evidence="2" id="KW-0813">Transport</keyword>
<dbReference type="GO" id="GO:0006886">
    <property type="term" value="P:intracellular protein transport"/>
    <property type="evidence" value="ECO:0007669"/>
    <property type="project" value="UniProtKB-ARBA"/>
</dbReference>
<dbReference type="OrthoDB" id="2017985at2759"/>
<accession>A0A2V3J0D9</accession>
<feature type="region of interest" description="Disordered" evidence="9">
    <location>
        <begin position="49"/>
        <end position="94"/>
    </location>
</feature>
<protein>
    <submittedName>
        <fullName evidence="10">Sec-independent protein translocase protein TatA</fullName>
    </submittedName>
</protein>
<keyword evidence="5" id="KW-1133">Transmembrane helix</keyword>
<feature type="compositionally biased region" description="Low complexity" evidence="9">
    <location>
        <begin position="76"/>
        <end position="87"/>
    </location>
</feature>
<comment type="caution">
    <text evidence="10">The sequence shown here is derived from an EMBL/GenBank/DDBJ whole genome shotgun (WGS) entry which is preliminary data.</text>
</comment>
<dbReference type="AlphaFoldDB" id="A0A2V3J0D9"/>
<evidence type="ECO:0000256" key="8">
    <source>
        <dbReference type="ARBA" id="ARBA00025340"/>
    </source>
</evidence>
<keyword evidence="11" id="KW-1185">Reference proteome</keyword>
<dbReference type="PANTHER" id="PTHR33162:SF1">
    <property type="entry name" value="SEC-INDEPENDENT PROTEIN TRANSLOCASE PROTEIN TATA, CHLOROPLASTIC"/>
    <property type="match status" value="1"/>
</dbReference>
<dbReference type="STRING" id="448386.A0A2V3J0D9"/>
<proteinExistence type="inferred from homology"/>
<evidence type="ECO:0000256" key="1">
    <source>
        <dbReference type="ARBA" id="ARBA00004581"/>
    </source>
</evidence>
<comment type="subcellular location">
    <subcellularLocation>
        <location evidence="1">Plastid</location>
        <location evidence="1">Chloroplast thylakoid membrane</location>
        <topology evidence="1">Single-pass membrane protein</topology>
    </subcellularLocation>
</comment>
<dbReference type="GO" id="GO:0043953">
    <property type="term" value="P:protein transport by the Tat complex"/>
    <property type="evidence" value="ECO:0007669"/>
    <property type="project" value="InterPro"/>
</dbReference>
<reference evidence="10 11" key="1">
    <citation type="journal article" date="2018" name="Mol. Biol. Evol.">
        <title>Analysis of the draft genome of the red seaweed Gracilariopsis chorda provides insights into genome size evolution in Rhodophyta.</title>
        <authorList>
            <person name="Lee J."/>
            <person name="Yang E.C."/>
            <person name="Graf L."/>
            <person name="Yang J.H."/>
            <person name="Qiu H."/>
            <person name="Zel Zion U."/>
            <person name="Chan C.X."/>
            <person name="Stephens T.G."/>
            <person name="Weber A.P.M."/>
            <person name="Boo G.H."/>
            <person name="Boo S.M."/>
            <person name="Kim K.M."/>
            <person name="Shin Y."/>
            <person name="Jung M."/>
            <person name="Lee S.J."/>
            <person name="Yim H.S."/>
            <person name="Lee J.H."/>
            <person name="Bhattacharya D."/>
            <person name="Yoon H.S."/>
        </authorList>
    </citation>
    <scope>NUCLEOTIDE SEQUENCE [LARGE SCALE GENOMIC DNA]</scope>
    <source>
        <strain evidence="10 11">SKKU-2015</strain>
        <tissue evidence="10">Whole body</tissue>
    </source>
</reference>
<evidence type="ECO:0000256" key="5">
    <source>
        <dbReference type="ARBA" id="ARBA00022989"/>
    </source>
</evidence>
<dbReference type="EMBL" id="NBIV01000020">
    <property type="protein sequence ID" value="PXF47773.1"/>
    <property type="molecule type" value="Genomic_DNA"/>
</dbReference>
<keyword evidence="6" id="KW-0811">Translocation</keyword>
<dbReference type="Pfam" id="PF02416">
    <property type="entry name" value="TatA_B_E"/>
    <property type="match status" value="1"/>
</dbReference>
<sequence length="94" mass="9821">MGLFGLGLPELAVIAGVGIFIFGPSKIAELGKDLGGLAGGLKKASSEFREAMQESLDEADREIEQKHTDKTAQAPNTTNESSASTTNVQEKAEA</sequence>
<keyword evidence="7" id="KW-0472">Membrane</keyword>
<dbReference type="Proteomes" id="UP000247409">
    <property type="component" value="Unassembled WGS sequence"/>
</dbReference>
<dbReference type="InterPro" id="IPR003369">
    <property type="entry name" value="TatA/B/E"/>
</dbReference>
<evidence type="ECO:0000313" key="10">
    <source>
        <dbReference type="EMBL" id="PXF47773.1"/>
    </source>
</evidence>
<keyword evidence="3" id="KW-0812">Transmembrane</keyword>
<evidence type="ECO:0000256" key="2">
    <source>
        <dbReference type="ARBA" id="ARBA00022448"/>
    </source>
</evidence>